<accession>A0A016UQ25</accession>
<proteinExistence type="predicted"/>
<protein>
    <submittedName>
        <fullName evidence="1">Uncharacterized protein</fullName>
    </submittedName>
</protein>
<organism evidence="1 2">
    <name type="scientific">Ancylostoma ceylanicum</name>
    <dbReference type="NCBI Taxonomy" id="53326"/>
    <lineage>
        <taxon>Eukaryota</taxon>
        <taxon>Metazoa</taxon>
        <taxon>Ecdysozoa</taxon>
        <taxon>Nematoda</taxon>
        <taxon>Chromadorea</taxon>
        <taxon>Rhabditida</taxon>
        <taxon>Rhabditina</taxon>
        <taxon>Rhabditomorpha</taxon>
        <taxon>Strongyloidea</taxon>
        <taxon>Ancylostomatidae</taxon>
        <taxon>Ancylostomatinae</taxon>
        <taxon>Ancylostoma</taxon>
    </lineage>
</organism>
<gene>
    <name evidence="1" type="primary">Acey_s0032.g2594</name>
    <name evidence="1" type="ORF">Y032_0032g2594</name>
</gene>
<evidence type="ECO:0000313" key="2">
    <source>
        <dbReference type="Proteomes" id="UP000024635"/>
    </source>
</evidence>
<reference evidence="2" key="1">
    <citation type="journal article" date="2015" name="Nat. Genet.">
        <title>The genome and transcriptome of the zoonotic hookworm Ancylostoma ceylanicum identify infection-specific gene families.</title>
        <authorList>
            <person name="Schwarz E.M."/>
            <person name="Hu Y."/>
            <person name="Antoshechkin I."/>
            <person name="Miller M.M."/>
            <person name="Sternberg P.W."/>
            <person name="Aroian R.V."/>
        </authorList>
    </citation>
    <scope>NUCLEOTIDE SEQUENCE</scope>
    <source>
        <strain evidence="2">HY135</strain>
    </source>
</reference>
<dbReference type="AlphaFoldDB" id="A0A016UQ25"/>
<sequence>MTPYTEFYAFQGRCTGDFRPSCTISDDLTECESIIRRAARACVADLDAGKCVIMRGTGLVALVASDGSGRGGPIDRFLIPLIR</sequence>
<name>A0A016UQ25_9BILA</name>
<keyword evidence="2" id="KW-1185">Reference proteome</keyword>
<dbReference type="EMBL" id="JARK01001368">
    <property type="protein sequence ID" value="EYC16967.1"/>
    <property type="molecule type" value="Genomic_DNA"/>
</dbReference>
<evidence type="ECO:0000313" key="1">
    <source>
        <dbReference type="EMBL" id="EYC16967.1"/>
    </source>
</evidence>
<dbReference type="Proteomes" id="UP000024635">
    <property type="component" value="Unassembled WGS sequence"/>
</dbReference>
<comment type="caution">
    <text evidence="1">The sequence shown here is derived from an EMBL/GenBank/DDBJ whole genome shotgun (WGS) entry which is preliminary data.</text>
</comment>